<feature type="region of interest" description="Disordered" evidence="1">
    <location>
        <begin position="57"/>
        <end position="99"/>
    </location>
</feature>
<gene>
    <name evidence="3" type="ORF">San01_50540</name>
</gene>
<dbReference type="AlphaFoldDB" id="A0A5J4LEH4"/>
<keyword evidence="4" id="KW-1185">Reference proteome</keyword>
<dbReference type="SUPFAM" id="SSF53474">
    <property type="entry name" value="alpha/beta-Hydrolases"/>
    <property type="match status" value="1"/>
</dbReference>
<dbReference type="InterPro" id="IPR002018">
    <property type="entry name" value="CarbesteraseB"/>
</dbReference>
<dbReference type="Gene3D" id="3.40.50.1820">
    <property type="entry name" value="alpha/beta hydrolase"/>
    <property type="match status" value="1"/>
</dbReference>
<dbReference type="EMBL" id="BLAG01000014">
    <property type="protein sequence ID" value="GES32567.1"/>
    <property type="molecule type" value="Genomic_DNA"/>
</dbReference>
<dbReference type="Proteomes" id="UP000325598">
    <property type="component" value="Unassembled WGS sequence"/>
</dbReference>
<evidence type="ECO:0000313" key="4">
    <source>
        <dbReference type="Proteomes" id="UP000325598"/>
    </source>
</evidence>
<evidence type="ECO:0000313" key="3">
    <source>
        <dbReference type="EMBL" id="GES32567.1"/>
    </source>
</evidence>
<comment type="caution">
    <text evidence="3">The sequence shown here is derived from an EMBL/GenBank/DDBJ whole genome shotgun (WGS) entry which is preliminary data.</text>
</comment>
<dbReference type="Pfam" id="PF00135">
    <property type="entry name" value="COesterase"/>
    <property type="match status" value="1"/>
</dbReference>
<organism evidence="3 4">
    <name type="scientific">Streptomyces angustmyceticus</name>
    <dbReference type="NCBI Taxonomy" id="285578"/>
    <lineage>
        <taxon>Bacteria</taxon>
        <taxon>Bacillati</taxon>
        <taxon>Actinomycetota</taxon>
        <taxon>Actinomycetes</taxon>
        <taxon>Kitasatosporales</taxon>
        <taxon>Streptomycetaceae</taxon>
        <taxon>Streptomyces</taxon>
    </lineage>
</organism>
<dbReference type="InterPro" id="IPR029058">
    <property type="entry name" value="AB_hydrolase_fold"/>
</dbReference>
<evidence type="ECO:0000256" key="1">
    <source>
        <dbReference type="SAM" id="MobiDB-lite"/>
    </source>
</evidence>
<protein>
    <recommendedName>
        <fullName evidence="2">Carboxylesterase type B domain-containing protein</fullName>
    </recommendedName>
</protein>
<proteinExistence type="predicted"/>
<sequence>MSVTGDGPPRGAVRRGSAANHGASRLARADDRVVVTANYRLGAYGYLARLGLTAEAPDSGSGDYGLTDQQAARAGPGQMWRRSVGPRRTSPRAAYRPTA</sequence>
<name>A0A5J4LEH4_9ACTN</name>
<accession>A0A5J4LEH4</accession>
<evidence type="ECO:0000259" key="2">
    <source>
        <dbReference type="Pfam" id="PF00135"/>
    </source>
</evidence>
<feature type="domain" description="Carboxylesterase type B" evidence="2">
    <location>
        <begin position="11"/>
        <end position="72"/>
    </location>
</feature>
<reference evidence="3 4" key="1">
    <citation type="submission" date="2019-10" db="EMBL/GenBank/DDBJ databases">
        <title>Whole genome shotgun sequence of Streptomyces angustmyceticus NBRC 3934.</title>
        <authorList>
            <person name="Hosoyama A."/>
            <person name="Ichikawa N."/>
            <person name="Kimura A."/>
            <person name="Kitahashi Y."/>
            <person name="Komaki H."/>
            <person name="Uohara A."/>
        </authorList>
    </citation>
    <scope>NUCLEOTIDE SEQUENCE [LARGE SCALE GENOMIC DNA]</scope>
    <source>
        <strain evidence="3 4">NBRC 3934</strain>
    </source>
</reference>
<feature type="region of interest" description="Disordered" evidence="1">
    <location>
        <begin position="1"/>
        <end position="29"/>
    </location>
</feature>